<dbReference type="Pfam" id="PF10545">
    <property type="entry name" value="MADF_DNA_bdg"/>
    <property type="match status" value="1"/>
</dbReference>
<dbReference type="AlphaFoldDB" id="A0A151WPA6"/>
<proteinExistence type="predicted"/>
<protein>
    <recommendedName>
        <fullName evidence="2">MADF domain-containing protein</fullName>
    </recommendedName>
</protein>
<dbReference type="Proteomes" id="UP000075809">
    <property type="component" value="Unassembled WGS sequence"/>
</dbReference>
<gene>
    <name evidence="3" type="ORF">ALC60_11196</name>
</gene>
<evidence type="ECO:0000313" key="4">
    <source>
        <dbReference type="Proteomes" id="UP000075809"/>
    </source>
</evidence>
<feature type="compositionally biased region" description="Polar residues" evidence="1">
    <location>
        <begin position="120"/>
        <end position="182"/>
    </location>
</feature>
<dbReference type="STRING" id="64791.A0A151WPA6"/>
<evidence type="ECO:0000313" key="3">
    <source>
        <dbReference type="EMBL" id="KYQ49729.1"/>
    </source>
</evidence>
<dbReference type="GO" id="GO:0005667">
    <property type="term" value="C:transcription regulator complex"/>
    <property type="evidence" value="ECO:0007669"/>
    <property type="project" value="TreeGrafter"/>
</dbReference>
<keyword evidence="4" id="KW-1185">Reference proteome</keyword>
<sequence>MESLNPDEIIIEFVRENRCLYDKRDVNFKNIRKKKDLWQKISENLRNFEEIERRWSSLRDMFSRENRRQMLPPSGSGYEPRKEWELYRNMLFLVPHIAHRKTKTSFVQQSQSSLPQTSTADTSSPFTSKQSSNVITSSPFTSKQSSNVITSSPFTSKQSSNVITSSPFTSKQSSNVITSSPFTSKQSSNVITLLPDHSYSGSFQSIKDSSVFKSTKKVMPEMDEFAKRKKMKDNKLDHELEKASKEISMAVKAVSSQLDQKLEKDGYMSALEEGLKYVLLKHRTQCIIDLLQIIQKYEERQ</sequence>
<name>A0A151WPA6_9HYME</name>
<dbReference type="EMBL" id="KQ982870">
    <property type="protein sequence ID" value="KYQ49729.1"/>
    <property type="molecule type" value="Genomic_DNA"/>
</dbReference>
<dbReference type="PROSITE" id="PS51029">
    <property type="entry name" value="MADF"/>
    <property type="match status" value="1"/>
</dbReference>
<feature type="domain" description="MADF" evidence="2">
    <location>
        <begin position="9"/>
        <end position="98"/>
    </location>
</feature>
<dbReference type="GO" id="GO:0006357">
    <property type="term" value="P:regulation of transcription by RNA polymerase II"/>
    <property type="evidence" value="ECO:0007669"/>
    <property type="project" value="TreeGrafter"/>
</dbReference>
<accession>A0A151WPA6</accession>
<dbReference type="InterPro" id="IPR039353">
    <property type="entry name" value="TF_Adf1"/>
</dbReference>
<reference evidence="3 4" key="1">
    <citation type="submission" date="2015-09" db="EMBL/GenBank/DDBJ databases">
        <title>Trachymyrmex zeteki WGS genome.</title>
        <authorList>
            <person name="Nygaard S."/>
            <person name="Hu H."/>
            <person name="Boomsma J."/>
            <person name="Zhang G."/>
        </authorList>
    </citation>
    <scope>NUCLEOTIDE SEQUENCE [LARGE SCALE GENOMIC DNA]</scope>
    <source>
        <strain evidence="3">Tzet28-1</strain>
        <tissue evidence="3">Whole body</tissue>
    </source>
</reference>
<dbReference type="SMART" id="SM00595">
    <property type="entry name" value="MADF"/>
    <property type="match status" value="1"/>
</dbReference>
<dbReference type="GO" id="GO:0005634">
    <property type="term" value="C:nucleus"/>
    <property type="evidence" value="ECO:0007669"/>
    <property type="project" value="TreeGrafter"/>
</dbReference>
<evidence type="ECO:0000256" key="1">
    <source>
        <dbReference type="SAM" id="MobiDB-lite"/>
    </source>
</evidence>
<evidence type="ECO:0000259" key="2">
    <source>
        <dbReference type="PROSITE" id="PS51029"/>
    </source>
</evidence>
<dbReference type="PANTHER" id="PTHR12243">
    <property type="entry name" value="MADF DOMAIN TRANSCRIPTION FACTOR"/>
    <property type="match status" value="1"/>
</dbReference>
<feature type="region of interest" description="Disordered" evidence="1">
    <location>
        <begin position="104"/>
        <end position="182"/>
    </location>
</feature>
<organism evidence="3 4">
    <name type="scientific">Mycetomoellerius zeteki</name>
    <dbReference type="NCBI Taxonomy" id="64791"/>
    <lineage>
        <taxon>Eukaryota</taxon>
        <taxon>Metazoa</taxon>
        <taxon>Ecdysozoa</taxon>
        <taxon>Arthropoda</taxon>
        <taxon>Hexapoda</taxon>
        <taxon>Insecta</taxon>
        <taxon>Pterygota</taxon>
        <taxon>Neoptera</taxon>
        <taxon>Endopterygota</taxon>
        <taxon>Hymenoptera</taxon>
        <taxon>Apocrita</taxon>
        <taxon>Aculeata</taxon>
        <taxon>Formicoidea</taxon>
        <taxon>Formicidae</taxon>
        <taxon>Myrmicinae</taxon>
        <taxon>Mycetomoellerius</taxon>
    </lineage>
</organism>
<feature type="compositionally biased region" description="Low complexity" evidence="1">
    <location>
        <begin position="108"/>
        <end position="119"/>
    </location>
</feature>
<dbReference type="InterPro" id="IPR006578">
    <property type="entry name" value="MADF-dom"/>
</dbReference>
<dbReference type="PANTHER" id="PTHR12243:SF60">
    <property type="entry name" value="SI:CH211-15D5.12-RELATED"/>
    <property type="match status" value="1"/>
</dbReference>